<gene>
    <name evidence="3" type="ORF">EGI31_24285</name>
</gene>
<dbReference type="EMBL" id="RJUF01000194">
    <property type="protein sequence ID" value="MCP9766068.1"/>
    <property type="molecule type" value="Genomic_DNA"/>
</dbReference>
<dbReference type="Pfam" id="PF07635">
    <property type="entry name" value="PSCyt1"/>
    <property type="match status" value="1"/>
</dbReference>
<organism evidence="3 4">
    <name type="scientific">Lacihabitans soyangensis</name>
    <dbReference type="NCBI Taxonomy" id="869394"/>
    <lineage>
        <taxon>Bacteria</taxon>
        <taxon>Pseudomonadati</taxon>
        <taxon>Bacteroidota</taxon>
        <taxon>Cytophagia</taxon>
        <taxon>Cytophagales</taxon>
        <taxon>Leadbetterellaceae</taxon>
        <taxon>Lacihabitans</taxon>
    </lineage>
</organism>
<dbReference type="PANTHER" id="PTHR35889">
    <property type="entry name" value="CYCLOINULO-OLIGOSACCHARIDE FRUCTANOTRANSFERASE-RELATED"/>
    <property type="match status" value="1"/>
</dbReference>
<protein>
    <recommendedName>
        <fullName evidence="2">Cytochrome C Planctomycete-type domain-containing protein</fullName>
    </recommendedName>
</protein>
<keyword evidence="1" id="KW-0472">Membrane</keyword>
<dbReference type="AlphaFoldDB" id="A0AAE3H782"/>
<dbReference type="InterPro" id="IPR032675">
    <property type="entry name" value="LRR_dom_sf"/>
</dbReference>
<keyword evidence="1" id="KW-0812">Transmembrane</keyword>
<name>A0AAE3H782_9BACT</name>
<feature type="domain" description="Cytochrome C Planctomycete-type" evidence="2">
    <location>
        <begin position="175"/>
        <end position="234"/>
    </location>
</feature>
<comment type="caution">
    <text evidence="3">The sequence shown here is derived from an EMBL/GenBank/DDBJ whole genome shotgun (WGS) entry which is preliminary data.</text>
</comment>
<keyword evidence="1" id="KW-1133">Transmembrane helix</keyword>
<feature type="transmembrane region" description="Helical" evidence="1">
    <location>
        <begin position="77"/>
        <end position="95"/>
    </location>
</feature>
<dbReference type="Gene3D" id="3.80.10.10">
    <property type="entry name" value="Ribonuclease Inhibitor"/>
    <property type="match status" value="1"/>
</dbReference>
<dbReference type="InterPro" id="IPR011429">
    <property type="entry name" value="Cyt_c_Planctomycete-type"/>
</dbReference>
<feature type="transmembrane region" description="Helical" evidence="1">
    <location>
        <begin position="12"/>
        <end position="31"/>
    </location>
</feature>
<keyword evidence="4" id="KW-1185">Reference proteome</keyword>
<evidence type="ECO:0000259" key="2">
    <source>
        <dbReference type="Pfam" id="PF07635"/>
    </source>
</evidence>
<evidence type="ECO:0000313" key="4">
    <source>
        <dbReference type="Proteomes" id="UP001204144"/>
    </source>
</evidence>
<feature type="transmembrane region" description="Helical" evidence="1">
    <location>
        <begin position="43"/>
        <end position="65"/>
    </location>
</feature>
<accession>A0AAE3H782</accession>
<dbReference type="SUPFAM" id="SSF52047">
    <property type="entry name" value="RNI-like"/>
    <property type="match status" value="1"/>
</dbReference>
<evidence type="ECO:0000256" key="1">
    <source>
        <dbReference type="SAM" id="Phobius"/>
    </source>
</evidence>
<dbReference type="RefSeq" id="WP_255039773.1">
    <property type="nucleotide sequence ID" value="NZ_RJUF01000194.1"/>
</dbReference>
<sequence length="461" mass="51686">MNYSQVVGQFHPLLVHLPIGILLFAFLLIIYQKLQKAELTEAISLTLLLGSIGALLSCITGWFLAQSGEYEAEIVQKHQWTAIASTVFGFTAYFYKNQRMILSTIMAATLTIAGHFGGTITHGEGYLFGKEEEIPEPSKTLQKQTKIDTTNSGQKTVKQTFLYNEKVAPILEKKCYSCHSSRKKKGSLRLDSETFIRKGGKNGEVLHAGNPSKSALYANLLLPLDDDKHMPPKGKSQLTSGELSVIHYWIKKGASFTGEIEAETIIPQVITPLNEVSSQNILPENLELDILEPNLNKPDQQTLEKLKNEKIVINSEGFEGKKLAVNFVNIKDIKTNQITDLQTIRENIFSLKINNKALSDKDLSQIKTFENLERLNLDQTTITDNGIKELVNLKNLKQLNLYDTEISDKSIEALSSIKNLKVLYLWKTKISESGIEQLKKKLPNTKIESGNFKFSKPDSLK</sequence>
<dbReference type="PANTHER" id="PTHR35889:SF3">
    <property type="entry name" value="F-BOX DOMAIN-CONTAINING PROTEIN"/>
    <property type="match status" value="1"/>
</dbReference>
<dbReference type="Proteomes" id="UP001204144">
    <property type="component" value="Unassembled WGS sequence"/>
</dbReference>
<reference evidence="3 4" key="1">
    <citation type="submission" date="2018-11" db="EMBL/GenBank/DDBJ databases">
        <title>Novel bacteria species description.</title>
        <authorList>
            <person name="Han J.-H."/>
        </authorList>
    </citation>
    <scope>NUCLEOTIDE SEQUENCE [LARGE SCALE GENOMIC DNA]</scope>
    <source>
        <strain evidence="3 4">KCTC23259</strain>
    </source>
</reference>
<evidence type="ECO:0000313" key="3">
    <source>
        <dbReference type="EMBL" id="MCP9766068.1"/>
    </source>
</evidence>
<proteinExistence type="predicted"/>